<accession>A0A246JFG9</accession>
<evidence type="ECO:0000256" key="9">
    <source>
        <dbReference type="SAM" id="Phobius"/>
    </source>
</evidence>
<comment type="caution">
    <text evidence="10">The sequence shown here is derived from an EMBL/GenBank/DDBJ whole genome shotgun (WGS) entry which is preliminary data.</text>
</comment>
<name>A0A246JFG9_9BURK</name>
<evidence type="ECO:0000313" key="11">
    <source>
        <dbReference type="Proteomes" id="UP000197468"/>
    </source>
</evidence>
<evidence type="ECO:0000313" key="10">
    <source>
        <dbReference type="EMBL" id="OWQ91271.1"/>
    </source>
</evidence>
<reference evidence="10 11" key="1">
    <citation type="journal article" date="2008" name="Int. J. Syst. Evol. Microbiol.">
        <title>Description of Roseateles aquatilis sp. nov. and Roseateles terrae sp. nov., in the class Betaproteobacteria, and emended description of the genus Roseateles.</title>
        <authorList>
            <person name="Gomila M."/>
            <person name="Bowien B."/>
            <person name="Falsen E."/>
            <person name="Moore E.R."/>
            <person name="Lalucat J."/>
        </authorList>
    </citation>
    <scope>NUCLEOTIDE SEQUENCE [LARGE SCALE GENOMIC DNA]</scope>
    <source>
        <strain evidence="10 11">CCUG 48205</strain>
    </source>
</reference>
<dbReference type="Pfam" id="PF04347">
    <property type="entry name" value="FliO"/>
    <property type="match status" value="1"/>
</dbReference>
<dbReference type="InterPro" id="IPR052205">
    <property type="entry name" value="FliO/MopB"/>
</dbReference>
<evidence type="ECO:0000256" key="7">
    <source>
        <dbReference type="ARBA" id="ARBA00023143"/>
    </source>
</evidence>
<keyword evidence="4 9" id="KW-0812">Transmembrane</keyword>
<evidence type="ECO:0000256" key="4">
    <source>
        <dbReference type="ARBA" id="ARBA00022692"/>
    </source>
</evidence>
<keyword evidence="6 9" id="KW-0472">Membrane</keyword>
<dbReference type="GO" id="GO:0044781">
    <property type="term" value="P:bacterial-type flagellum organization"/>
    <property type="evidence" value="ECO:0007669"/>
    <property type="project" value="InterPro"/>
</dbReference>
<gene>
    <name evidence="10" type="ORF">CDN99_08825</name>
</gene>
<dbReference type="OrthoDB" id="8905632at2"/>
<evidence type="ECO:0000256" key="3">
    <source>
        <dbReference type="ARBA" id="ARBA00022475"/>
    </source>
</evidence>
<dbReference type="InterPro" id="IPR022781">
    <property type="entry name" value="Flagellar_biosynth_FliO"/>
</dbReference>
<evidence type="ECO:0000256" key="5">
    <source>
        <dbReference type="ARBA" id="ARBA00022989"/>
    </source>
</evidence>
<dbReference type="Proteomes" id="UP000197468">
    <property type="component" value="Unassembled WGS sequence"/>
</dbReference>
<evidence type="ECO:0000256" key="8">
    <source>
        <dbReference type="ARBA" id="ARBA00037937"/>
    </source>
</evidence>
<protein>
    <recommendedName>
        <fullName evidence="12">Flagellar biogenesis protein</fullName>
    </recommendedName>
</protein>
<evidence type="ECO:0000256" key="2">
    <source>
        <dbReference type="ARBA" id="ARBA00004236"/>
    </source>
</evidence>
<evidence type="ECO:0008006" key="12">
    <source>
        <dbReference type="Google" id="ProtNLM"/>
    </source>
</evidence>
<keyword evidence="11" id="KW-1185">Reference proteome</keyword>
<dbReference type="GO" id="GO:0005886">
    <property type="term" value="C:plasma membrane"/>
    <property type="evidence" value="ECO:0007669"/>
    <property type="project" value="UniProtKB-SubCell"/>
</dbReference>
<dbReference type="EMBL" id="NIOF01000003">
    <property type="protein sequence ID" value="OWQ91271.1"/>
    <property type="molecule type" value="Genomic_DNA"/>
</dbReference>
<dbReference type="PANTHER" id="PTHR38766:SF1">
    <property type="entry name" value="FLAGELLAR PROTEIN FLIO"/>
    <property type="match status" value="1"/>
</dbReference>
<dbReference type="RefSeq" id="WP_088384500.1">
    <property type="nucleotide sequence ID" value="NZ_NIOF01000003.1"/>
</dbReference>
<evidence type="ECO:0000256" key="6">
    <source>
        <dbReference type="ARBA" id="ARBA00023136"/>
    </source>
</evidence>
<feature type="transmembrane region" description="Helical" evidence="9">
    <location>
        <begin position="6"/>
        <end position="25"/>
    </location>
</feature>
<keyword evidence="3" id="KW-1003">Cell membrane</keyword>
<dbReference type="PANTHER" id="PTHR38766">
    <property type="entry name" value="FLAGELLAR PROTEIN FLIO"/>
    <property type="match status" value="1"/>
</dbReference>
<comment type="similarity">
    <text evidence="8">Belongs to the FliO/MopB family.</text>
</comment>
<organism evidence="10 11">
    <name type="scientific">Roseateles aquatilis</name>
    <dbReference type="NCBI Taxonomy" id="431061"/>
    <lineage>
        <taxon>Bacteria</taxon>
        <taxon>Pseudomonadati</taxon>
        <taxon>Pseudomonadota</taxon>
        <taxon>Betaproteobacteria</taxon>
        <taxon>Burkholderiales</taxon>
        <taxon>Sphaerotilaceae</taxon>
        <taxon>Roseateles</taxon>
    </lineage>
</organism>
<dbReference type="AlphaFoldDB" id="A0A246JFG9"/>
<evidence type="ECO:0000256" key="1">
    <source>
        <dbReference type="ARBA" id="ARBA00004117"/>
    </source>
</evidence>
<sequence>MTSSLVPLLWFLAILALIPVVLWLLKRTPLGGAALGGQLRTVAQLVIAPSQRIVIVEVGQGEDRQWLVLGITGQQIRTLHTMPPQTDAAAALQAAQPSFAAVLRRSLGGRHANGPDNGPTV</sequence>
<dbReference type="GO" id="GO:0009425">
    <property type="term" value="C:bacterial-type flagellum basal body"/>
    <property type="evidence" value="ECO:0007669"/>
    <property type="project" value="UniProtKB-SubCell"/>
</dbReference>
<proteinExistence type="inferred from homology"/>
<keyword evidence="7" id="KW-0975">Bacterial flagellum</keyword>
<keyword evidence="5 9" id="KW-1133">Transmembrane helix</keyword>
<comment type="subcellular location">
    <subcellularLocation>
        <location evidence="1">Bacterial flagellum basal body</location>
    </subcellularLocation>
    <subcellularLocation>
        <location evidence="2">Cell membrane</location>
    </subcellularLocation>
</comment>